<name>A0A8T2JCS3_9PIPI</name>
<evidence type="ECO:0000313" key="4">
    <source>
        <dbReference type="Proteomes" id="UP000812440"/>
    </source>
</evidence>
<keyword evidence="4" id="KW-1185">Reference proteome</keyword>
<sequence length="100" mass="11655">MLVFSCSKCMIISAALVLLLCSLSDLSNVSSICIYNIYGKYCWCTRLHYIRFARVCLICTNFACFSVCVRMFLRYAAYFMFLCCMPVFVYMCLLLYVEML</sequence>
<reference evidence="3" key="1">
    <citation type="thesis" date="2020" institute="ProQuest LLC" country="789 East Eisenhower Parkway, Ann Arbor, MI, USA">
        <title>Comparative Genomics and Chromosome Evolution.</title>
        <authorList>
            <person name="Mudd A.B."/>
        </authorList>
    </citation>
    <scope>NUCLEOTIDE SEQUENCE</scope>
    <source>
        <strain evidence="3">Female2</strain>
        <tissue evidence="3">Blood</tissue>
    </source>
</reference>
<dbReference type="EMBL" id="JAACNH010000006">
    <property type="protein sequence ID" value="KAG8441367.1"/>
    <property type="molecule type" value="Genomic_DNA"/>
</dbReference>
<gene>
    <name evidence="3" type="ORF">GDO86_006919</name>
</gene>
<organism evidence="3 4">
    <name type="scientific">Hymenochirus boettgeri</name>
    <name type="common">Congo dwarf clawed frog</name>
    <dbReference type="NCBI Taxonomy" id="247094"/>
    <lineage>
        <taxon>Eukaryota</taxon>
        <taxon>Metazoa</taxon>
        <taxon>Chordata</taxon>
        <taxon>Craniata</taxon>
        <taxon>Vertebrata</taxon>
        <taxon>Euteleostomi</taxon>
        <taxon>Amphibia</taxon>
        <taxon>Batrachia</taxon>
        <taxon>Anura</taxon>
        <taxon>Pipoidea</taxon>
        <taxon>Pipidae</taxon>
        <taxon>Pipinae</taxon>
        <taxon>Hymenochirus</taxon>
    </lineage>
</organism>
<comment type="caution">
    <text evidence="3">The sequence shown here is derived from an EMBL/GenBank/DDBJ whole genome shotgun (WGS) entry which is preliminary data.</text>
</comment>
<evidence type="ECO:0000256" key="2">
    <source>
        <dbReference type="SAM" id="SignalP"/>
    </source>
</evidence>
<feature type="chain" id="PRO_5035780008" evidence="2">
    <location>
        <begin position="32"/>
        <end position="100"/>
    </location>
</feature>
<proteinExistence type="predicted"/>
<protein>
    <submittedName>
        <fullName evidence="3">Uncharacterized protein</fullName>
    </submittedName>
</protein>
<accession>A0A8T2JCS3</accession>
<keyword evidence="2" id="KW-0732">Signal</keyword>
<evidence type="ECO:0000256" key="1">
    <source>
        <dbReference type="SAM" id="Phobius"/>
    </source>
</evidence>
<feature type="signal peptide" evidence="2">
    <location>
        <begin position="1"/>
        <end position="31"/>
    </location>
</feature>
<keyword evidence="1" id="KW-0472">Membrane</keyword>
<dbReference type="Proteomes" id="UP000812440">
    <property type="component" value="Chromosome 3"/>
</dbReference>
<evidence type="ECO:0000313" key="3">
    <source>
        <dbReference type="EMBL" id="KAG8441367.1"/>
    </source>
</evidence>
<dbReference type="AlphaFoldDB" id="A0A8T2JCS3"/>
<feature type="transmembrane region" description="Helical" evidence="1">
    <location>
        <begin position="76"/>
        <end position="97"/>
    </location>
</feature>
<feature type="transmembrane region" description="Helical" evidence="1">
    <location>
        <begin position="47"/>
        <end position="69"/>
    </location>
</feature>
<keyword evidence="1" id="KW-1133">Transmembrane helix</keyword>
<keyword evidence="1" id="KW-0812">Transmembrane</keyword>